<dbReference type="GO" id="GO:0004632">
    <property type="term" value="F:phosphopantothenate--cysteine ligase activity"/>
    <property type="evidence" value="ECO:0007669"/>
    <property type="project" value="UniProtKB-UniRule"/>
</dbReference>
<reference evidence="7" key="1">
    <citation type="submission" date="2019-12" db="EMBL/GenBank/DDBJ databases">
        <authorList>
            <person name="zhang j."/>
            <person name="sun C.M."/>
        </authorList>
    </citation>
    <scope>NUCLEOTIDE SEQUENCE</scope>
    <source>
        <strain evidence="7">NS-1</strain>
    </source>
</reference>
<comment type="catalytic activity">
    <reaction evidence="3 4">
        <text>N-[(R)-4-phosphopantothenoyl]-L-cysteine + H(+) = (R)-4'-phosphopantetheine + CO2</text>
        <dbReference type="Rhea" id="RHEA:16793"/>
        <dbReference type="ChEBI" id="CHEBI:15378"/>
        <dbReference type="ChEBI" id="CHEBI:16526"/>
        <dbReference type="ChEBI" id="CHEBI:59458"/>
        <dbReference type="ChEBI" id="CHEBI:61723"/>
        <dbReference type="EC" id="4.1.1.36"/>
    </reaction>
</comment>
<proteinExistence type="inferred from homology"/>
<dbReference type="Proteomes" id="UP000665020">
    <property type="component" value="Chromosome"/>
</dbReference>
<dbReference type="GO" id="GO:0004633">
    <property type="term" value="F:phosphopantothenoylcysteine decarboxylase activity"/>
    <property type="evidence" value="ECO:0007669"/>
    <property type="project" value="UniProtKB-UniRule"/>
</dbReference>
<evidence type="ECO:0000259" key="5">
    <source>
        <dbReference type="Pfam" id="PF02441"/>
    </source>
</evidence>
<keyword evidence="3" id="KW-0511">Multifunctional enzyme</keyword>
<feature type="region of interest" description="Phosphopantothenate--cysteine ligase" evidence="3">
    <location>
        <begin position="187"/>
        <end position="392"/>
    </location>
</feature>
<dbReference type="InterPro" id="IPR036551">
    <property type="entry name" value="Flavin_trans-like"/>
</dbReference>
<evidence type="ECO:0000256" key="4">
    <source>
        <dbReference type="RuleBase" id="RU364078"/>
    </source>
</evidence>
<comment type="similarity">
    <text evidence="3 4">In the N-terminal section; belongs to the HFCD (homo-oligomeric flavin containing Cys decarboxylase) superfamily.</text>
</comment>
<feature type="region of interest" description="Phosphopantothenoylcysteine decarboxylase" evidence="3">
    <location>
        <begin position="1"/>
        <end position="186"/>
    </location>
</feature>
<feature type="binding site" evidence="3">
    <location>
        <position position="322"/>
    </location>
    <ligand>
        <name>CTP</name>
        <dbReference type="ChEBI" id="CHEBI:37563"/>
    </ligand>
</feature>
<dbReference type="AlphaFoldDB" id="A0A8A7KJ30"/>
<keyword evidence="3 4" id="KW-0288">FMN</keyword>
<dbReference type="InterPro" id="IPR035929">
    <property type="entry name" value="CoaB-like_sf"/>
</dbReference>
<comment type="cofactor">
    <cofactor evidence="3">
        <name>Mg(2+)</name>
        <dbReference type="ChEBI" id="CHEBI:18420"/>
    </cofactor>
</comment>
<comment type="similarity">
    <text evidence="3 4">In the C-terminal section; belongs to the PPC synthetase family.</text>
</comment>
<feature type="binding site" evidence="3">
    <location>
        <position position="275"/>
    </location>
    <ligand>
        <name>CTP</name>
        <dbReference type="ChEBI" id="CHEBI:37563"/>
    </ligand>
</feature>
<dbReference type="UniPathway" id="UPA00241">
    <property type="reaction ID" value="UER00353"/>
</dbReference>
<dbReference type="GO" id="GO:0046872">
    <property type="term" value="F:metal ion binding"/>
    <property type="evidence" value="ECO:0007669"/>
    <property type="project" value="UniProtKB-KW"/>
</dbReference>
<dbReference type="NCBIfam" id="TIGR00521">
    <property type="entry name" value="coaBC_dfp"/>
    <property type="match status" value="1"/>
</dbReference>
<dbReference type="PANTHER" id="PTHR14359:SF6">
    <property type="entry name" value="PHOSPHOPANTOTHENOYLCYSTEINE DECARBOXYLASE"/>
    <property type="match status" value="1"/>
</dbReference>
<keyword evidence="8" id="KW-1185">Reference proteome</keyword>
<dbReference type="GO" id="GO:0015941">
    <property type="term" value="P:pantothenate catabolic process"/>
    <property type="evidence" value="ECO:0007669"/>
    <property type="project" value="InterPro"/>
</dbReference>
<gene>
    <name evidence="3 7" type="primary">coaBC</name>
    <name evidence="7" type="ORF">GM661_09220</name>
</gene>
<comment type="cofactor">
    <cofactor evidence="3">
        <name>FMN</name>
        <dbReference type="ChEBI" id="CHEBI:58210"/>
    </cofactor>
    <text evidence="3">Binds 1 FMN per subunit.</text>
</comment>
<dbReference type="GO" id="GO:0010181">
    <property type="term" value="F:FMN binding"/>
    <property type="evidence" value="ECO:0007669"/>
    <property type="project" value="UniProtKB-UniRule"/>
</dbReference>
<comment type="pathway">
    <text evidence="3 4">Cofactor biosynthesis; coenzyme A biosynthesis; CoA from (R)-pantothenate: step 2/5.</text>
</comment>
<dbReference type="EC" id="4.1.1.36" evidence="3"/>
<dbReference type="InterPro" id="IPR007085">
    <property type="entry name" value="DNA/pantothenate-metab_flavo_C"/>
</dbReference>
<dbReference type="Gene3D" id="3.40.50.10300">
    <property type="entry name" value="CoaB-like"/>
    <property type="match status" value="1"/>
</dbReference>
<dbReference type="InterPro" id="IPR005252">
    <property type="entry name" value="CoaBC"/>
</dbReference>
<dbReference type="InterPro" id="IPR003382">
    <property type="entry name" value="Flavoprotein"/>
</dbReference>
<comment type="pathway">
    <text evidence="3 4">Cofactor biosynthesis; coenzyme A biosynthesis; CoA from (R)-pantothenate: step 3/5.</text>
</comment>
<dbReference type="GO" id="GO:0071513">
    <property type="term" value="C:phosphopantothenoylcysteine decarboxylase complex"/>
    <property type="evidence" value="ECO:0007669"/>
    <property type="project" value="TreeGrafter"/>
</dbReference>
<keyword evidence="3 4" id="KW-0285">Flavoprotein</keyword>
<protein>
    <recommendedName>
        <fullName evidence="3">Coenzyme A biosynthesis bifunctional protein CoaBC</fullName>
    </recommendedName>
    <alternativeName>
        <fullName evidence="3">DNA/pantothenate metabolism flavoprotein</fullName>
    </alternativeName>
    <alternativeName>
        <fullName evidence="3">Phosphopantothenoylcysteine synthetase/decarboxylase</fullName>
        <shortName evidence="3">PPCS-PPCDC</shortName>
    </alternativeName>
    <domain>
        <recommendedName>
            <fullName evidence="3">Phosphopantothenoylcysteine decarboxylase</fullName>
            <shortName evidence="3">PPC decarboxylase</shortName>
            <shortName evidence="3">PPC-DC</shortName>
            <ecNumber evidence="3">4.1.1.36</ecNumber>
        </recommendedName>
        <alternativeName>
            <fullName evidence="3">CoaC</fullName>
        </alternativeName>
    </domain>
    <domain>
        <recommendedName>
            <fullName evidence="3">Phosphopantothenate--cysteine ligase</fullName>
            <ecNumber evidence="3">6.3.2.5</ecNumber>
        </recommendedName>
        <alternativeName>
            <fullName evidence="3">CoaB</fullName>
        </alternativeName>
        <alternativeName>
            <fullName evidence="3">Phosphopantothenoylcysteine synthetase</fullName>
            <shortName evidence="3">PPC synthetase</shortName>
            <shortName evidence="3">PPC-S</shortName>
        </alternativeName>
    </domain>
</protein>
<feature type="binding site" evidence="3">
    <location>
        <position position="340"/>
    </location>
    <ligand>
        <name>CTP</name>
        <dbReference type="ChEBI" id="CHEBI:37563"/>
    </ligand>
</feature>
<dbReference type="EMBL" id="CP046640">
    <property type="protein sequence ID" value="QTL98144.1"/>
    <property type="molecule type" value="Genomic_DNA"/>
</dbReference>
<dbReference type="GO" id="GO:0015937">
    <property type="term" value="P:coenzyme A biosynthetic process"/>
    <property type="evidence" value="ECO:0007669"/>
    <property type="project" value="UniProtKB-UniRule"/>
</dbReference>
<comment type="function">
    <text evidence="4">Catalyzes two steps in the biosynthesis of coenzyme A. In the first step cysteine is conjugated to 4'-phosphopantothenate to form 4-phosphopantothenoylcysteine, in the latter compound is decarboxylated to form 4'-phosphopantotheine.</text>
</comment>
<feature type="domain" description="DNA/pantothenate metabolism flavoprotein C-terminal" evidence="6">
    <location>
        <begin position="183"/>
        <end position="389"/>
    </location>
</feature>
<keyword evidence="2 3" id="KW-0456">Lyase</keyword>
<dbReference type="EC" id="6.3.2.5" evidence="3"/>
<organism evidence="7 8">
    <name type="scientific">Iocasia fonsfrigidae</name>
    <dbReference type="NCBI Taxonomy" id="2682810"/>
    <lineage>
        <taxon>Bacteria</taxon>
        <taxon>Bacillati</taxon>
        <taxon>Bacillota</taxon>
        <taxon>Clostridia</taxon>
        <taxon>Halanaerobiales</taxon>
        <taxon>Halanaerobiaceae</taxon>
        <taxon>Iocasia</taxon>
    </lineage>
</organism>
<accession>A0A8A7KJ30</accession>
<name>A0A8A7KJ30_9FIRM</name>
<feature type="binding site" evidence="3">
    <location>
        <position position="285"/>
    </location>
    <ligand>
        <name>CTP</name>
        <dbReference type="ChEBI" id="CHEBI:37563"/>
    </ligand>
</feature>
<feature type="domain" description="Flavoprotein" evidence="5">
    <location>
        <begin position="3"/>
        <end position="172"/>
    </location>
</feature>
<comment type="function">
    <text evidence="3">Catalyzes two sequential steps in the biosynthesis of coenzyme A. In the first step cysteine is conjugated to 4'-phosphopantothenate to form 4-phosphopantothenoylcysteine. In the second step the latter compound is decarboxylated to form 4'-phosphopantotheine.</text>
</comment>
<keyword evidence="3 4" id="KW-0436">Ligase</keyword>
<keyword evidence="3" id="KW-0479">Metal-binding</keyword>
<sequence>MKKEILLGITGGIAAYKVVEVASRLTKMGYSVNTVMTEGGTKFVAPLTFQSITHNPVHTDLFSPPEHFNVKHISLADRADLCLIAPATANFIGKLAGGIADNLLSTIIMATKAPVLIAPSMNVNMYHNSIFQDNISYLKKKGYEVIDPDKGYLACGYQGEGRLPEPELLVDLITGRLSEKDFAGKKILVTAGPTREYLDPIRFLSNKSSGKMGYALARTAARRGAEVTLLSGPVNLTPPYGVETIFIESASQLAEEVKLHSQNYDIVIMAAAVADFRPADYQKEKIKKGKQFDNFKLNMMRNSDILEGIGRHKKKRQILVGFAAESEDLLNNARDKMEKKNLDMIVANDIAGFTSDQNSVTIITKKYAKDIPLMKKTEIAGIIFDGISELLK</sequence>
<dbReference type="RefSeq" id="WP_230869724.1">
    <property type="nucleotide sequence ID" value="NZ_CP046640.1"/>
</dbReference>
<comment type="caution">
    <text evidence="3">Lacks conserved residue(s) required for the propagation of feature annotation.</text>
</comment>
<comment type="catalytic activity">
    <reaction evidence="3 4">
        <text>(R)-4'-phosphopantothenate + L-cysteine + CTP = N-[(R)-4-phosphopantothenoyl]-L-cysteine + CMP + diphosphate + H(+)</text>
        <dbReference type="Rhea" id="RHEA:19397"/>
        <dbReference type="ChEBI" id="CHEBI:10986"/>
        <dbReference type="ChEBI" id="CHEBI:15378"/>
        <dbReference type="ChEBI" id="CHEBI:33019"/>
        <dbReference type="ChEBI" id="CHEBI:35235"/>
        <dbReference type="ChEBI" id="CHEBI:37563"/>
        <dbReference type="ChEBI" id="CHEBI:59458"/>
        <dbReference type="ChEBI" id="CHEBI:60377"/>
        <dbReference type="EC" id="6.3.2.5"/>
    </reaction>
</comment>
<evidence type="ECO:0000313" key="7">
    <source>
        <dbReference type="EMBL" id="QTL98144.1"/>
    </source>
</evidence>
<keyword evidence="3" id="KW-0460">Magnesium</keyword>
<dbReference type="Pfam" id="PF04127">
    <property type="entry name" value="DFP"/>
    <property type="match status" value="1"/>
</dbReference>
<evidence type="ECO:0000256" key="1">
    <source>
        <dbReference type="ARBA" id="ARBA00022793"/>
    </source>
</evidence>
<dbReference type="Gene3D" id="3.40.50.1950">
    <property type="entry name" value="Flavin prenyltransferase-like"/>
    <property type="match status" value="1"/>
</dbReference>
<dbReference type="HAMAP" id="MF_02225">
    <property type="entry name" value="CoaBC"/>
    <property type="match status" value="1"/>
</dbReference>
<dbReference type="KEGG" id="ifn:GM661_09220"/>
<evidence type="ECO:0000256" key="3">
    <source>
        <dbReference type="HAMAP-Rule" id="MF_02225"/>
    </source>
</evidence>
<dbReference type="SUPFAM" id="SSF52507">
    <property type="entry name" value="Homo-oligomeric flavin-containing Cys decarboxylases, HFCD"/>
    <property type="match status" value="1"/>
</dbReference>
<evidence type="ECO:0000256" key="2">
    <source>
        <dbReference type="ARBA" id="ARBA00023239"/>
    </source>
</evidence>
<dbReference type="PANTHER" id="PTHR14359">
    <property type="entry name" value="HOMO-OLIGOMERIC FLAVIN CONTAINING CYS DECARBOXYLASE FAMILY"/>
    <property type="match status" value="1"/>
</dbReference>
<evidence type="ECO:0000313" key="8">
    <source>
        <dbReference type="Proteomes" id="UP000665020"/>
    </source>
</evidence>
<evidence type="ECO:0000259" key="6">
    <source>
        <dbReference type="Pfam" id="PF04127"/>
    </source>
</evidence>
<keyword evidence="1 3" id="KW-0210">Decarboxylase</keyword>
<dbReference type="SUPFAM" id="SSF102645">
    <property type="entry name" value="CoaB-like"/>
    <property type="match status" value="1"/>
</dbReference>
<feature type="active site" description="Proton donor" evidence="3">
    <location>
        <position position="155"/>
    </location>
</feature>
<feature type="binding site" evidence="3">
    <location>
        <position position="336"/>
    </location>
    <ligand>
        <name>CTP</name>
        <dbReference type="ChEBI" id="CHEBI:37563"/>
    </ligand>
</feature>
<dbReference type="Pfam" id="PF02441">
    <property type="entry name" value="Flavoprotein"/>
    <property type="match status" value="1"/>
</dbReference>